<protein>
    <recommendedName>
        <fullName evidence="3">5'-nucleotidase</fullName>
        <ecNumber evidence="3">3.1.3.5</ecNumber>
    </recommendedName>
</protein>
<dbReference type="GO" id="GO:0005737">
    <property type="term" value="C:cytoplasm"/>
    <property type="evidence" value="ECO:0007669"/>
    <property type="project" value="InterPro"/>
</dbReference>
<dbReference type="GO" id="GO:0008253">
    <property type="term" value="F:5'-nucleotidase activity"/>
    <property type="evidence" value="ECO:0007669"/>
    <property type="project" value="UniProtKB-EC"/>
</dbReference>
<dbReference type="Pfam" id="PF05822">
    <property type="entry name" value="UMPH-1"/>
    <property type="match status" value="1"/>
</dbReference>
<evidence type="ECO:0000256" key="5">
    <source>
        <dbReference type="ARBA" id="ARBA00022741"/>
    </source>
</evidence>
<dbReference type="EC" id="3.1.3.5" evidence="3"/>
<dbReference type="InterPro" id="IPR006434">
    <property type="entry name" value="Pyrimidine_nucleotidase_eu"/>
</dbReference>
<dbReference type="GO" id="GO:0000166">
    <property type="term" value="F:nucleotide binding"/>
    <property type="evidence" value="ECO:0007669"/>
    <property type="project" value="UniProtKB-KW"/>
</dbReference>
<evidence type="ECO:0000256" key="1">
    <source>
        <dbReference type="ARBA" id="ARBA00000815"/>
    </source>
</evidence>
<evidence type="ECO:0000313" key="10">
    <source>
        <dbReference type="Proteomes" id="UP001233999"/>
    </source>
</evidence>
<comment type="caution">
    <text evidence="9">The sequence shown here is derived from an EMBL/GenBank/DDBJ whole genome shotgun (WGS) entry which is preliminary data.</text>
</comment>
<dbReference type="EMBL" id="JASPKZ010005709">
    <property type="protein sequence ID" value="KAJ9588142.1"/>
    <property type="molecule type" value="Genomic_DNA"/>
</dbReference>
<dbReference type="PANTHER" id="PTHR13045:SF0">
    <property type="entry name" value="7-METHYLGUANOSINE PHOSPHATE-SPECIFIC 5'-NUCLEOTIDASE"/>
    <property type="match status" value="1"/>
</dbReference>
<keyword evidence="4" id="KW-0479">Metal-binding</keyword>
<evidence type="ECO:0000256" key="6">
    <source>
        <dbReference type="ARBA" id="ARBA00022801"/>
    </source>
</evidence>
<comment type="similarity">
    <text evidence="2">Belongs to the pyrimidine 5'-nucleotidase family.</text>
</comment>
<keyword evidence="5" id="KW-0547">Nucleotide-binding</keyword>
<keyword evidence="8" id="KW-0546">Nucleotide metabolism</keyword>
<accession>A0AAD7ZWR6</accession>
<gene>
    <name evidence="9" type="ORF">L9F63_018500</name>
</gene>
<evidence type="ECO:0000256" key="2">
    <source>
        <dbReference type="ARBA" id="ARBA00008389"/>
    </source>
</evidence>
<dbReference type="InterPro" id="IPR023214">
    <property type="entry name" value="HAD_sf"/>
</dbReference>
<evidence type="ECO:0000313" key="9">
    <source>
        <dbReference type="EMBL" id="KAJ9588142.1"/>
    </source>
</evidence>
<dbReference type="SUPFAM" id="SSF56784">
    <property type="entry name" value="HAD-like"/>
    <property type="match status" value="1"/>
</dbReference>
<dbReference type="FunFam" id="3.40.50.1000:FF:000032">
    <property type="entry name" value="Cytosolic 5-nucleotidase 3-like"/>
    <property type="match status" value="1"/>
</dbReference>
<dbReference type="Proteomes" id="UP001233999">
    <property type="component" value="Unassembled WGS sequence"/>
</dbReference>
<dbReference type="Gene3D" id="3.40.50.1000">
    <property type="entry name" value="HAD superfamily/HAD-like"/>
    <property type="match status" value="1"/>
</dbReference>
<evidence type="ECO:0000256" key="4">
    <source>
        <dbReference type="ARBA" id="ARBA00022723"/>
    </source>
</evidence>
<dbReference type="GO" id="GO:0009117">
    <property type="term" value="P:nucleotide metabolic process"/>
    <property type="evidence" value="ECO:0007669"/>
    <property type="project" value="UniProtKB-KW"/>
</dbReference>
<organism evidence="9 10">
    <name type="scientific">Diploptera punctata</name>
    <name type="common">Pacific beetle cockroach</name>
    <dbReference type="NCBI Taxonomy" id="6984"/>
    <lineage>
        <taxon>Eukaryota</taxon>
        <taxon>Metazoa</taxon>
        <taxon>Ecdysozoa</taxon>
        <taxon>Arthropoda</taxon>
        <taxon>Hexapoda</taxon>
        <taxon>Insecta</taxon>
        <taxon>Pterygota</taxon>
        <taxon>Neoptera</taxon>
        <taxon>Polyneoptera</taxon>
        <taxon>Dictyoptera</taxon>
        <taxon>Blattodea</taxon>
        <taxon>Blaberoidea</taxon>
        <taxon>Blaberidae</taxon>
        <taxon>Diplopterinae</taxon>
        <taxon>Diploptera</taxon>
    </lineage>
</organism>
<sequence>MVEWYQKAEKLLSGFDFKIEELHDVIKREGMDLRDGTNAMLERLQSAEVPVLVFSAGLGDSVSAVLSHHDALLSNVHIISNYLQFNGLQVNGFQGNIIHSLNKNEHALEKSEYFDLLTGRSNVVLMGDEIGDAGMAAGVHDANTVLKIGFLYDRVEDRLEEFMTHFDIVLIDDQTMDVINDILDFVL</sequence>
<dbReference type="PANTHER" id="PTHR13045">
    <property type="entry name" value="5'-NUCLEOTIDASE"/>
    <property type="match status" value="1"/>
</dbReference>
<evidence type="ECO:0000256" key="8">
    <source>
        <dbReference type="ARBA" id="ARBA00023080"/>
    </source>
</evidence>
<evidence type="ECO:0000256" key="3">
    <source>
        <dbReference type="ARBA" id="ARBA00012643"/>
    </source>
</evidence>
<keyword evidence="10" id="KW-1185">Reference proteome</keyword>
<keyword evidence="6" id="KW-0378">Hydrolase</keyword>
<dbReference type="InterPro" id="IPR036412">
    <property type="entry name" value="HAD-like_sf"/>
</dbReference>
<reference evidence="9" key="1">
    <citation type="journal article" date="2023" name="IScience">
        <title>Live-bearing cockroach genome reveals convergent evolutionary mechanisms linked to viviparity in insects and beyond.</title>
        <authorList>
            <person name="Fouks B."/>
            <person name="Harrison M.C."/>
            <person name="Mikhailova A.A."/>
            <person name="Marchal E."/>
            <person name="English S."/>
            <person name="Carruthers M."/>
            <person name="Jennings E.C."/>
            <person name="Chiamaka E.L."/>
            <person name="Frigard R.A."/>
            <person name="Pippel M."/>
            <person name="Attardo G.M."/>
            <person name="Benoit J.B."/>
            <person name="Bornberg-Bauer E."/>
            <person name="Tobe S.S."/>
        </authorList>
    </citation>
    <scope>NUCLEOTIDE SEQUENCE</scope>
    <source>
        <strain evidence="9">Stay&amp;Tobe</strain>
    </source>
</reference>
<dbReference type="GO" id="GO:0000287">
    <property type="term" value="F:magnesium ion binding"/>
    <property type="evidence" value="ECO:0007669"/>
    <property type="project" value="InterPro"/>
</dbReference>
<dbReference type="AlphaFoldDB" id="A0AAD7ZWR6"/>
<evidence type="ECO:0000256" key="7">
    <source>
        <dbReference type="ARBA" id="ARBA00022842"/>
    </source>
</evidence>
<name>A0AAD7ZWR6_DIPPU</name>
<keyword evidence="7" id="KW-0460">Magnesium</keyword>
<proteinExistence type="inferred from homology"/>
<reference evidence="9" key="2">
    <citation type="submission" date="2023-05" db="EMBL/GenBank/DDBJ databases">
        <authorList>
            <person name="Fouks B."/>
        </authorList>
    </citation>
    <scope>NUCLEOTIDE SEQUENCE</scope>
    <source>
        <strain evidence="9">Stay&amp;Tobe</strain>
        <tissue evidence="9">Testes</tissue>
    </source>
</reference>
<comment type="catalytic activity">
    <reaction evidence="1">
        <text>a ribonucleoside 5'-phosphate + H2O = a ribonucleoside + phosphate</text>
        <dbReference type="Rhea" id="RHEA:12484"/>
        <dbReference type="ChEBI" id="CHEBI:15377"/>
        <dbReference type="ChEBI" id="CHEBI:18254"/>
        <dbReference type="ChEBI" id="CHEBI:43474"/>
        <dbReference type="ChEBI" id="CHEBI:58043"/>
        <dbReference type="EC" id="3.1.3.5"/>
    </reaction>
</comment>